<dbReference type="InterPro" id="IPR001810">
    <property type="entry name" value="F-box_dom"/>
</dbReference>
<comment type="caution">
    <text evidence="2">The sequence shown here is derived from an EMBL/GenBank/DDBJ whole genome shotgun (WGS) entry which is preliminary data.</text>
</comment>
<keyword evidence="3" id="KW-1185">Reference proteome</keyword>
<dbReference type="SUPFAM" id="SSF117281">
    <property type="entry name" value="Kelch motif"/>
    <property type="match status" value="1"/>
</dbReference>
<evidence type="ECO:0000313" key="3">
    <source>
        <dbReference type="Proteomes" id="UP001472677"/>
    </source>
</evidence>
<dbReference type="EMBL" id="JBBPBM010000039">
    <property type="protein sequence ID" value="KAK8526064.1"/>
    <property type="molecule type" value="Genomic_DNA"/>
</dbReference>
<dbReference type="InterPro" id="IPR006652">
    <property type="entry name" value="Kelch_1"/>
</dbReference>
<dbReference type="SUPFAM" id="SSF81383">
    <property type="entry name" value="F-box domain"/>
    <property type="match status" value="1"/>
</dbReference>
<evidence type="ECO:0000313" key="2">
    <source>
        <dbReference type="EMBL" id="KAK8526064.1"/>
    </source>
</evidence>
<organism evidence="2 3">
    <name type="scientific">Hibiscus sabdariffa</name>
    <name type="common">roselle</name>
    <dbReference type="NCBI Taxonomy" id="183260"/>
    <lineage>
        <taxon>Eukaryota</taxon>
        <taxon>Viridiplantae</taxon>
        <taxon>Streptophyta</taxon>
        <taxon>Embryophyta</taxon>
        <taxon>Tracheophyta</taxon>
        <taxon>Spermatophyta</taxon>
        <taxon>Magnoliopsida</taxon>
        <taxon>eudicotyledons</taxon>
        <taxon>Gunneridae</taxon>
        <taxon>Pentapetalae</taxon>
        <taxon>rosids</taxon>
        <taxon>malvids</taxon>
        <taxon>Malvales</taxon>
        <taxon>Malvaceae</taxon>
        <taxon>Malvoideae</taxon>
        <taxon>Hibiscus</taxon>
    </lineage>
</organism>
<dbReference type="Proteomes" id="UP001472677">
    <property type="component" value="Unassembled WGS sequence"/>
</dbReference>
<dbReference type="Gene3D" id="2.120.10.80">
    <property type="entry name" value="Kelch-type beta propeller"/>
    <property type="match status" value="1"/>
</dbReference>
<dbReference type="InterPro" id="IPR044595">
    <property type="entry name" value="KMD1-4"/>
</dbReference>
<dbReference type="InterPro" id="IPR015915">
    <property type="entry name" value="Kelch-typ_b-propeller"/>
</dbReference>
<evidence type="ECO:0000259" key="1">
    <source>
        <dbReference type="Pfam" id="PF00646"/>
    </source>
</evidence>
<dbReference type="Pfam" id="PF00646">
    <property type="entry name" value="F-box"/>
    <property type="match status" value="1"/>
</dbReference>
<dbReference type="InterPro" id="IPR036047">
    <property type="entry name" value="F-box-like_dom_sf"/>
</dbReference>
<dbReference type="PANTHER" id="PTHR46407">
    <property type="entry name" value="OS02G0208700 PROTEIN"/>
    <property type="match status" value="1"/>
</dbReference>
<protein>
    <recommendedName>
        <fullName evidence="1">F-box domain-containing protein</fullName>
    </recommendedName>
</protein>
<proteinExistence type="predicted"/>
<sequence>MGNFELSNELLPCLHEELGLECLSRLPYTAHRLASRVCHRWRHLLQSPGFYYHRKKLGYTQKVACLVLAFNAGIVTGPKKPAVSPSYGIAVFESVSQSWDRLAPAPKYPNGLPLFCQLPSCEGKLVVMGGWDPVSYDPVTDVFIYDITTQHWRQGKDMPAKRSFFAIGACPGRILIAGGHDENKNASRTAWVYDLRNDEWNQLGELSQERDECEGVVIGEEEFWVVSGYRTESQGQFEGSADVYGLKSGEWRRVEGVWEGGRCPRSCVGMGDDGKLLNWAEVKVKPGVGVGACGISFGGRVLITTGSEYQGAPHGFYMAEMKEGQNSKVEKLNVPDEYSGFVQSGCDADI</sequence>
<dbReference type="Pfam" id="PF01344">
    <property type="entry name" value="Kelch_1"/>
    <property type="match status" value="2"/>
</dbReference>
<reference evidence="2 3" key="1">
    <citation type="journal article" date="2024" name="G3 (Bethesda)">
        <title>Genome assembly of Hibiscus sabdariffa L. provides insights into metabolisms of medicinal natural products.</title>
        <authorList>
            <person name="Kim T."/>
        </authorList>
    </citation>
    <scope>NUCLEOTIDE SEQUENCE [LARGE SCALE GENOMIC DNA]</scope>
    <source>
        <strain evidence="2">TK-2024</strain>
        <tissue evidence="2">Old leaves</tissue>
    </source>
</reference>
<name>A0ABR2D126_9ROSI</name>
<dbReference type="PANTHER" id="PTHR46407:SF6">
    <property type="entry name" value="F-BOX DOMAIN-CONTAINING PROTEIN"/>
    <property type="match status" value="1"/>
</dbReference>
<gene>
    <name evidence="2" type="ORF">V6N12_020545</name>
</gene>
<dbReference type="CDD" id="cd22152">
    <property type="entry name" value="F-box_AtAFR-like"/>
    <property type="match status" value="1"/>
</dbReference>
<accession>A0ABR2D126</accession>
<feature type="domain" description="F-box" evidence="1">
    <location>
        <begin position="12"/>
        <end position="51"/>
    </location>
</feature>
<dbReference type="SMART" id="SM00612">
    <property type="entry name" value="Kelch"/>
    <property type="match status" value="2"/>
</dbReference>